<dbReference type="PANTHER" id="PTHR45931:SF3">
    <property type="entry name" value="RING ZINC FINGER-CONTAINING PROTEIN"/>
    <property type="match status" value="1"/>
</dbReference>
<sequence>MGQSPSATDSRHDNASTRTLHSTSMISNRNSNRRLSFFRRLSNRLSSSTHSTRRYGQIRGPISNGISGSSTTSSVRRATQEATRAAVAVTGPPALPSFIMQTPTQTSGESITSATESFWNELITSPAFGETTNTDNSNLRYLQVPLSQQQQEVYAAAYGRSPIHPLSFSASSRRMHILVIEYSSPENNSNTANTGDSLPGYRFLGLRRPRSEVSTSSSTDTIQSMSLSVDHNQPIIPPPENGGQWMIYTVDNQNSFQALYSALLLEIHLNREDHNEDTPGHVFINGYQDNNPSHEYIPSYEDLLELGTLLGTGRPLTTTQAVIDESIPFTGWSHEFIDESCLVCLDEFELKQPVRVLKCQHIFHRECVDRWLCEAQNSCPVCRGVPIEN</sequence>
<feature type="region of interest" description="Disordered" evidence="5">
    <location>
        <begin position="1"/>
        <end position="28"/>
    </location>
</feature>
<dbReference type="InterPro" id="IPR051834">
    <property type="entry name" value="RING_finger_E3_ligase"/>
</dbReference>
<keyword evidence="8" id="KW-1185">Reference proteome</keyword>
<accession>A0ABP9Y2N1</accession>
<keyword evidence="2 4" id="KW-0863">Zinc-finger</keyword>
<keyword evidence="1" id="KW-0479">Metal-binding</keyword>
<evidence type="ECO:0000313" key="7">
    <source>
        <dbReference type="EMBL" id="GAA5801048.1"/>
    </source>
</evidence>
<comment type="caution">
    <text evidence="7">The sequence shown here is derived from an EMBL/GenBank/DDBJ whole genome shotgun (WGS) entry which is preliminary data.</text>
</comment>
<evidence type="ECO:0000256" key="2">
    <source>
        <dbReference type="ARBA" id="ARBA00022771"/>
    </source>
</evidence>
<evidence type="ECO:0000313" key="8">
    <source>
        <dbReference type="Proteomes" id="UP001476247"/>
    </source>
</evidence>
<dbReference type="Gene3D" id="3.30.40.10">
    <property type="entry name" value="Zinc/RING finger domain, C3HC4 (zinc finger)"/>
    <property type="match status" value="1"/>
</dbReference>
<feature type="region of interest" description="Disordered" evidence="5">
    <location>
        <begin position="46"/>
        <end position="80"/>
    </location>
</feature>
<dbReference type="InterPro" id="IPR001841">
    <property type="entry name" value="Znf_RING"/>
</dbReference>
<name>A0ABP9Y2N1_9FUNG</name>
<dbReference type="EMBL" id="BAABUJ010000017">
    <property type="protein sequence ID" value="GAA5801048.1"/>
    <property type="molecule type" value="Genomic_DNA"/>
</dbReference>
<dbReference type="Proteomes" id="UP001476247">
    <property type="component" value="Unassembled WGS sequence"/>
</dbReference>
<dbReference type="CDD" id="cd16454">
    <property type="entry name" value="RING-H2_PA-TM-RING"/>
    <property type="match status" value="1"/>
</dbReference>
<dbReference type="Pfam" id="PF13639">
    <property type="entry name" value="zf-RING_2"/>
    <property type="match status" value="1"/>
</dbReference>
<dbReference type="SUPFAM" id="SSF57850">
    <property type="entry name" value="RING/U-box"/>
    <property type="match status" value="1"/>
</dbReference>
<feature type="domain" description="RING-type" evidence="6">
    <location>
        <begin position="341"/>
        <end position="383"/>
    </location>
</feature>
<evidence type="ECO:0000256" key="4">
    <source>
        <dbReference type="PROSITE-ProRule" id="PRU00175"/>
    </source>
</evidence>
<feature type="compositionally biased region" description="Polar residues" evidence="5">
    <location>
        <begin position="16"/>
        <end position="26"/>
    </location>
</feature>
<proteinExistence type="predicted"/>
<evidence type="ECO:0000256" key="5">
    <source>
        <dbReference type="SAM" id="MobiDB-lite"/>
    </source>
</evidence>
<dbReference type="PANTHER" id="PTHR45931">
    <property type="entry name" value="SI:CH211-59O9.10"/>
    <property type="match status" value="1"/>
</dbReference>
<dbReference type="SMART" id="SM00184">
    <property type="entry name" value="RING"/>
    <property type="match status" value="1"/>
</dbReference>
<dbReference type="InterPro" id="IPR013083">
    <property type="entry name" value="Znf_RING/FYVE/PHD"/>
</dbReference>
<protein>
    <recommendedName>
        <fullName evidence="6">RING-type domain-containing protein</fullName>
    </recommendedName>
</protein>
<dbReference type="PROSITE" id="PS50089">
    <property type="entry name" value="ZF_RING_2"/>
    <property type="match status" value="1"/>
</dbReference>
<evidence type="ECO:0000259" key="6">
    <source>
        <dbReference type="PROSITE" id="PS50089"/>
    </source>
</evidence>
<gene>
    <name evidence="7" type="ORF">HPULCUR_006490</name>
</gene>
<reference evidence="7 8" key="1">
    <citation type="submission" date="2024-04" db="EMBL/GenBank/DDBJ databases">
        <title>genome sequences of Mucor flavus KT1a and Helicostylum pulchrum KT1b strains isolation_sourced from the surface of a dry-aged beef.</title>
        <authorList>
            <person name="Toyotome T."/>
            <person name="Hosono M."/>
            <person name="Torimaru M."/>
            <person name="Fukuda K."/>
            <person name="Mikami N."/>
        </authorList>
    </citation>
    <scope>NUCLEOTIDE SEQUENCE [LARGE SCALE GENOMIC DNA]</scope>
    <source>
        <strain evidence="7 8">KT1b</strain>
    </source>
</reference>
<evidence type="ECO:0000256" key="1">
    <source>
        <dbReference type="ARBA" id="ARBA00022723"/>
    </source>
</evidence>
<organism evidence="7 8">
    <name type="scientific">Helicostylum pulchrum</name>
    <dbReference type="NCBI Taxonomy" id="562976"/>
    <lineage>
        <taxon>Eukaryota</taxon>
        <taxon>Fungi</taxon>
        <taxon>Fungi incertae sedis</taxon>
        <taxon>Mucoromycota</taxon>
        <taxon>Mucoromycotina</taxon>
        <taxon>Mucoromycetes</taxon>
        <taxon>Mucorales</taxon>
        <taxon>Mucorineae</taxon>
        <taxon>Mucoraceae</taxon>
        <taxon>Helicostylum</taxon>
    </lineage>
</organism>
<feature type="compositionally biased region" description="Low complexity" evidence="5">
    <location>
        <begin position="58"/>
        <end position="77"/>
    </location>
</feature>
<keyword evidence="3" id="KW-0862">Zinc</keyword>
<evidence type="ECO:0000256" key="3">
    <source>
        <dbReference type="ARBA" id="ARBA00022833"/>
    </source>
</evidence>